<evidence type="ECO:0000313" key="10">
    <source>
        <dbReference type="Proteomes" id="UP000248975"/>
    </source>
</evidence>
<keyword evidence="5" id="KW-0964">Secreted</keyword>
<evidence type="ECO:0000256" key="2">
    <source>
        <dbReference type="ARBA" id="ARBA00004613"/>
    </source>
</evidence>
<dbReference type="AlphaFoldDB" id="A0A2W5SCC5"/>
<dbReference type="InterPro" id="IPR010930">
    <property type="entry name" value="Flg_bb/hook_C_dom"/>
</dbReference>
<evidence type="ECO:0000313" key="9">
    <source>
        <dbReference type="EMBL" id="PZQ97624.1"/>
    </source>
</evidence>
<feature type="domain" description="Flagellar basal-body/hook protein C-terminal" evidence="7">
    <location>
        <begin position="448"/>
        <end position="484"/>
    </location>
</feature>
<dbReference type="GO" id="GO:0009424">
    <property type="term" value="C:bacterial-type flagellum hook"/>
    <property type="evidence" value="ECO:0007669"/>
    <property type="project" value="InterPro"/>
</dbReference>
<evidence type="ECO:0000256" key="6">
    <source>
        <dbReference type="ARBA" id="ARBA00023143"/>
    </source>
</evidence>
<name>A0A2W5SCC5_CERSP</name>
<evidence type="ECO:0000256" key="3">
    <source>
        <dbReference type="ARBA" id="ARBA00009677"/>
    </source>
</evidence>
<dbReference type="NCBIfam" id="TIGR02492">
    <property type="entry name" value="flgK_ends"/>
    <property type="match status" value="1"/>
</dbReference>
<dbReference type="PANTHER" id="PTHR30033:SF1">
    <property type="entry name" value="FLAGELLAR HOOK-ASSOCIATED PROTEIN 1"/>
    <property type="match status" value="1"/>
</dbReference>
<sequence length="485" mass="50474">MSLSVTLSSALSGLQANSRAAELVSTNIANALTDGYGQRELSLSARSLGGTGSGVRINGVLRHTDQVLLSDRRIAEANAAAEGLRVAYLTKMERVIGTPETASSLGQLVSSFDSALVAAASRPDSEARLSDVLTTAQALASQLNRSSATIQEQRALADDRIAEDVKNLNETLAKVADLNARILKQVSADRDASPLMDQRQQLIDRIAGIVPIKEIARENGQIALVTAGGAVLLDGKPAVLGFVPVGTVTADMTVDSGALSGLTMNGKPVTFRDGTGKMDGGTLATSFNLRDEIAPATQAQLDAVARDLIERLADSTVDPTLSTGMAGLFTDAGAAFDATMEVGLAGRLSINSAADPAQGGALWRLRDGIGALTEGTPGYAGLFDAMEAALVERRPTPSGGFEAGSRSFSGLVSDLLSEVSSARVGAQATQSYAAAKFESLRNDELSQGVDSDQQMQQLMLIEKAYAANAKVISAVDDMIQMLLEM</sequence>
<feature type="domain" description="Flagellar hook-associated protein FlgK helical" evidence="8">
    <location>
        <begin position="90"/>
        <end position="311"/>
    </location>
</feature>
<dbReference type="GO" id="GO:0005576">
    <property type="term" value="C:extracellular region"/>
    <property type="evidence" value="ECO:0007669"/>
    <property type="project" value="UniProtKB-SubCell"/>
</dbReference>
<keyword evidence="6" id="KW-0975">Bacterial flagellum</keyword>
<comment type="subcellular location">
    <subcellularLocation>
        <location evidence="1">Bacterial flagellum</location>
    </subcellularLocation>
    <subcellularLocation>
        <location evidence="2">Secreted</location>
    </subcellularLocation>
</comment>
<comment type="caution">
    <text evidence="9">The sequence shown here is derived from an EMBL/GenBank/DDBJ whole genome shotgun (WGS) entry which is preliminary data.</text>
</comment>
<evidence type="ECO:0000259" key="7">
    <source>
        <dbReference type="Pfam" id="PF06429"/>
    </source>
</evidence>
<organism evidence="9 10">
    <name type="scientific">Cereibacter sphaeroides</name>
    <name type="common">Rhodobacter sphaeroides</name>
    <dbReference type="NCBI Taxonomy" id="1063"/>
    <lineage>
        <taxon>Bacteria</taxon>
        <taxon>Pseudomonadati</taxon>
        <taxon>Pseudomonadota</taxon>
        <taxon>Alphaproteobacteria</taxon>
        <taxon>Rhodobacterales</taxon>
        <taxon>Paracoccaceae</taxon>
        <taxon>Cereibacter</taxon>
    </lineage>
</organism>
<keyword evidence="9" id="KW-0966">Cell projection</keyword>
<comment type="similarity">
    <text evidence="3">Belongs to the flagella basal body rod proteins family.</text>
</comment>
<evidence type="ECO:0000256" key="1">
    <source>
        <dbReference type="ARBA" id="ARBA00004365"/>
    </source>
</evidence>
<evidence type="ECO:0000256" key="5">
    <source>
        <dbReference type="ARBA" id="ARBA00022525"/>
    </source>
</evidence>
<dbReference type="PANTHER" id="PTHR30033">
    <property type="entry name" value="FLAGELLAR HOOK-ASSOCIATED PROTEIN 1"/>
    <property type="match status" value="1"/>
</dbReference>
<gene>
    <name evidence="9" type="ORF">DI533_10620</name>
</gene>
<dbReference type="Pfam" id="PF06429">
    <property type="entry name" value="Flg_bbr_C"/>
    <property type="match status" value="1"/>
</dbReference>
<dbReference type="GO" id="GO:0005198">
    <property type="term" value="F:structural molecule activity"/>
    <property type="evidence" value="ECO:0007669"/>
    <property type="project" value="InterPro"/>
</dbReference>
<dbReference type="SUPFAM" id="SSF64518">
    <property type="entry name" value="Phase 1 flagellin"/>
    <property type="match status" value="1"/>
</dbReference>
<reference evidence="9 10" key="1">
    <citation type="submission" date="2017-08" db="EMBL/GenBank/DDBJ databases">
        <title>Infants hospitalized years apart are colonized by the same room-sourced microbial strains.</title>
        <authorList>
            <person name="Brooks B."/>
            <person name="Olm M.R."/>
            <person name="Firek B.A."/>
            <person name="Baker R."/>
            <person name="Thomas B.C."/>
            <person name="Morowitz M.J."/>
            <person name="Banfield J.F."/>
        </authorList>
    </citation>
    <scope>NUCLEOTIDE SEQUENCE [LARGE SCALE GENOMIC DNA]</scope>
    <source>
        <strain evidence="9">S2_003_000_R2_11</strain>
    </source>
</reference>
<dbReference type="EMBL" id="QFQS01000002">
    <property type="protein sequence ID" value="PZQ97624.1"/>
    <property type="molecule type" value="Genomic_DNA"/>
</dbReference>
<dbReference type="GO" id="GO:0044780">
    <property type="term" value="P:bacterial-type flagellum assembly"/>
    <property type="evidence" value="ECO:0007669"/>
    <property type="project" value="InterPro"/>
</dbReference>
<dbReference type="InterPro" id="IPR053927">
    <property type="entry name" value="FlgK_helical"/>
</dbReference>
<protein>
    <recommendedName>
        <fullName evidence="4">Flagellar hook-associated protein 1</fullName>
    </recommendedName>
</protein>
<evidence type="ECO:0000259" key="8">
    <source>
        <dbReference type="Pfam" id="PF22638"/>
    </source>
</evidence>
<dbReference type="InterPro" id="IPR002371">
    <property type="entry name" value="FlgK"/>
</dbReference>
<evidence type="ECO:0000256" key="4">
    <source>
        <dbReference type="ARBA" id="ARBA00016244"/>
    </source>
</evidence>
<keyword evidence="9" id="KW-0969">Cilium</keyword>
<keyword evidence="9" id="KW-0282">Flagellum</keyword>
<dbReference type="Proteomes" id="UP000248975">
    <property type="component" value="Unassembled WGS sequence"/>
</dbReference>
<accession>A0A2W5SCC5</accession>
<dbReference type="Pfam" id="PF22638">
    <property type="entry name" value="FlgK_D1"/>
    <property type="match status" value="1"/>
</dbReference>
<proteinExistence type="inferred from homology"/>